<evidence type="ECO:0000256" key="1">
    <source>
        <dbReference type="SAM" id="MobiDB-lite"/>
    </source>
</evidence>
<dbReference type="PROSITE" id="PS51677">
    <property type="entry name" value="NODB"/>
    <property type="match status" value="1"/>
</dbReference>
<dbReference type="Gene3D" id="3.20.20.370">
    <property type="entry name" value="Glycoside hydrolase/deacetylase"/>
    <property type="match status" value="1"/>
</dbReference>
<dbReference type="SUPFAM" id="SSF88713">
    <property type="entry name" value="Glycoside hydrolase/deacetylase"/>
    <property type="match status" value="1"/>
</dbReference>
<reference evidence="3" key="1">
    <citation type="submission" date="2021-01" db="EMBL/GenBank/DDBJ databases">
        <title>Whole genome shotgun sequence of Spirilliplanes yamanashiensis NBRC 15828.</title>
        <authorList>
            <person name="Komaki H."/>
            <person name="Tamura T."/>
        </authorList>
    </citation>
    <scope>NUCLEOTIDE SEQUENCE</scope>
    <source>
        <strain evidence="3">NBRC 15828</strain>
    </source>
</reference>
<dbReference type="GO" id="GO:0016810">
    <property type="term" value="F:hydrolase activity, acting on carbon-nitrogen (but not peptide) bonds"/>
    <property type="evidence" value="ECO:0007669"/>
    <property type="project" value="InterPro"/>
</dbReference>
<sequence length="475" mass="49358">MGGVPGRRRAAAGGGTRRVTGSATVPGTGRHRRPAADRSAATTYRAGAAPTPAAAGPLTAAAVSAAAVSAAARAHVGTTVRALRDTAVARGLREAAARVVQPVPVQRRPVSPAAPPAGTFNGFVEHKPRDATWHAFQDSAPAAAPARRRAADPRGTHRATGFAATLGSYRQPALLAALLAVAVLLVADPPAALQDRTETSSSSQVADGGKAPAAKEKDRGGDKSRPADPAKPPAAAAPEPAPPSAAPSAKPSAPASTPPAGPSTPPQDRGSRLFGPAGSLKFTGTAAVALTFDDGPDPVQTPALLDLLAKEQVKATFCVVGTQARAHPDLVRRIADEGHTLCNHSWDHSFVLGKQPPPVIIEDLLDTNEAIRAAVPDAKIPYFRAPGGNFTVPLVSVAGTLGMRSIYWDVDPRDWEQKEGQTDDEHRERVIATVEKDVRKGSIILSHDFAQPQTIRAYEALVPVLKERYELIALP</sequence>
<evidence type="ECO:0000313" key="3">
    <source>
        <dbReference type="EMBL" id="GIJ01133.1"/>
    </source>
</evidence>
<feature type="compositionally biased region" description="Low complexity" evidence="1">
    <location>
        <begin position="246"/>
        <end position="255"/>
    </location>
</feature>
<evidence type="ECO:0000259" key="2">
    <source>
        <dbReference type="PROSITE" id="PS51677"/>
    </source>
</evidence>
<feature type="compositionally biased region" description="Pro residues" evidence="1">
    <location>
        <begin position="256"/>
        <end position="265"/>
    </location>
</feature>
<feature type="compositionally biased region" description="Basic and acidic residues" evidence="1">
    <location>
        <begin position="213"/>
        <end position="228"/>
    </location>
</feature>
<dbReference type="InterPro" id="IPR011330">
    <property type="entry name" value="Glyco_hydro/deAcase_b/a-brl"/>
</dbReference>
<feature type="compositionally biased region" description="Low complexity" evidence="1">
    <location>
        <begin position="38"/>
        <end position="54"/>
    </location>
</feature>
<feature type="region of interest" description="Disordered" evidence="1">
    <location>
        <begin position="194"/>
        <end position="277"/>
    </location>
</feature>
<comment type="caution">
    <text evidence="3">The sequence shown here is derived from an EMBL/GenBank/DDBJ whole genome shotgun (WGS) entry which is preliminary data.</text>
</comment>
<dbReference type="RefSeq" id="WP_239107068.1">
    <property type="nucleotide sequence ID" value="NZ_BAAAGJ010000005.1"/>
</dbReference>
<organism evidence="3 4">
    <name type="scientific">Spirilliplanes yamanashiensis</name>
    <dbReference type="NCBI Taxonomy" id="42233"/>
    <lineage>
        <taxon>Bacteria</taxon>
        <taxon>Bacillati</taxon>
        <taxon>Actinomycetota</taxon>
        <taxon>Actinomycetes</taxon>
        <taxon>Micromonosporales</taxon>
        <taxon>Micromonosporaceae</taxon>
        <taxon>Spirilliplanes</taxon>
    </lineage>
</organism>
<dbReference type="Pfam" id="PF01522">
    <property type="entry name" value="Polysacc_deac_1"/>
    <property type="match status" value="1"/>
</dbReference>
<dbReference type="InterPro" id="IPR002509">
    <property type="entry name" value="NODB_dom"/>
</dbReference>
<feature type="domain" description="NodB homology" evidence="2">
    <location>
        <begin position="286"/>
        <end position="475"/>
    </location>
</feature>
<dbReference type="PANTHER" id="PTHR10587">
    <property type="entry name" value="GLYCOSYL TRANSFERASE-RELATED"/>
    <property type="match status" value="1"/>
</dbReference>
<name>A0A8J3Y4A7_9ACTN</name>
<evidence type="ECO:0000313" key="4">
    <source>
        <dbReference type="Proteomes" id="UP000652013"/>
    </source>
</evidence>
<protein>
    <recommendedName>
        <fullName evidence="2">NodB homology domain-containing protein</fullName>
    </recommendedName>
</protein>
<dbReference type="AlphaFoldDB" id="A0A8J3Y4A7"/>
<dbReference type="GO" id="GO:0005975">
    <property type="term" value="P:carbohydrate metabolic process"/>
    <property type="evidence" value="ECO:0007669"/>
    <property type="project" value="InterPro"/>
</dbReference>
<feature type="compositionally biased region" description="Basic residues" evidence="1">
    <location>
        <begin position="1"/>
        <end position="10"/>
    </location>
</feature>
<dbReference type="CDD" id="cd10917">
    <property type="entry name" value="CE4_NodB_like_6s_7s"/>
    <property type="match status" value="1"/>
</dbReference>
<proteinExistence type="predicted"/>
<gene>
    <name evidence="3" type="ORF">Sya03_04850</name>
</gene>
<dbReference type="InterPro" id="IPR050248">
    <property type="entry name" value="Polysacc_deacetylase_ArnD"/>
</dbReference>
<feature type="region of interest" description="Disordered" evidence="1">
    <location>
        <begin position="1"/>
        <end position="54"/>
    </location>
</feature>
<dbReference type="EMBL" id="BOOY01000003">
    <property type="protein sequence ID" value="GIJ01133.1"/>
    <property type="molecule type" value="Genomic_DNA"/>
</dbReference>
<accession>A0A8J3Y4A7</accession>
<dbReference type="Proteomes" id="UP000652013">
    <property type="component" value="Unassembled WGS sequence"/>
</dbReference>
<keyword evidence="4" id="KW-1185">Reference proteome</keyword>